<dbReference type="EMBL" id="FOXO01000015">
    <property type="protein sequence ID" value="SFQ01999.1"/>
    <property type="molecule type" value="Genomic_DNA"/>
</dbReference>
<dbReference type="SUPFAM" id="SSF90257">
    <property type="entry name" value="Myosin rod fragments"/>
    <property type="match status" value="1"/>
</dbReference>
<keyword evidence="4" id="KW-1185">Reference proteome</keyword>
<name>A0A1I5V3B6_9FIRM</name>
<dbReference type="Gene3D" id="6.10.250.3150">
    <property type="match status" value="1"/>
</dbReference>
<sequence length="398" mass="44483">MKKRGDRGITTKYRKGALFFALVASSCLMALTFFPIKGLATQSTKQQLEEAKEKKQQSQDELNNTKDDIAEMNEEKSSLQGQLNSLNNQLSEVSNNLAEIEEQINDKETDIENTLAELEAARNTEAYQYSSMKKRVQFIYEKQNFVFWDMILSAGSFADFLNQNHFIEELSSYDKRKFEEYIATRKLIEEKEASLEEEMNQLEEYQLKEKAEQSRVSGLVSQTSGSIKQYSNDISDAEAKAEELEAQIKAQEADIKALEAKLAEEMRLSKLAAASKWRDISEVTFAEGDRYLLANLIYCEAGSEPYEGKVAVGAVVINRVLSSVYPDTVVGVIYQNKQFSPVASGRLALALAEGRASASCYQAADEAMTGYSNVGNCVYFRTPVPGLSGINIGGHVFY</sequence>
<evidence type="ECO:0000259" key="2">
    <source>
        <dbReference type="Pfam" id="PF07486"/>
    </source>
</evidence>
<gene>
    <name evidence="3" type="ORF">SAMN04487928_11574</name>
</gene>
<dbReference type="RefSeq" id="WP_074888429.1">
    <property type="nucleotide sequence ID" value="NZ_FOXO01000015.1"/>
</dbReference>
<keyword evidence="3" id="KW-0378">Hydrolase</keyword>
<feature type="domain" description="Cell wall hydrolase SleB" evidence="2">
    <location>
        <begin position="303"/>
        <end position="398"/>
    </location>
</feature>
<organism evidence="3 4">
    <name type="scientific">Butyrivibrio proteoclasticus</name>
    <dbReference type="NCBI Taxonomy" id="43305"/>
    <lineage>
        <taxon>Bacteria</taxon>
        <taxon>Bacillati</taxon>
        <taxon>Bacillota</taxon>
        <taxon>Clostridia</taxon>
        <taxon>Lachnospirales</taxon>
        <taxon>Lachnospiraceae</taxon>
        <taxon>Butyrivibrio</taxon>
    </lineage>
</organism>
<dbReference type="Proteomes" id="UP000182624">
    <property type="component" value="Unassembled WGS sequence"/>
</dbReference>
<dbReference type="InterPro" id="IPR011105">
    <property type="entry name" value="Cell_wall_hydrolase_SleB"/>
</dbReference>
<dbReference type="AlphaFoldDB" id="A0A1I5V3B6"/>
<dbReference type="InterPro" id="IPR042047">
    <property type="entry name" value="SleB_dom1"/>
</dbReference>
<dbReference type="GO" id="GO:0016787">
    <property type="term" value="F:hydrolase activity"/>
    <property type="evidence" value="ECO:0007669"/>
    <property type="project" value="UniProtKB-KW"/>
</dbReference>
<keyword evidence="1" id="KW-0175">Coiled coil</keyword>
<accession>A0A1I5V3B6</accession>
<dbReference type="Gene3D" id="1.10.10.2520">
    <property type="entry name" value="Cell wall hydrolase SleB, domain 1"/>
    <property type="match status" value="1"/>
</dbReference>
<feature type="coiled-coil region" evidence="1">
    <location>
        <begin position="41"/>
        <end position="124"/>
    </location>
</feature>
<evidence type="ECO:0000313" key="3">
    <source>
        <dbReference type="EMBL" id="SFQ01999.1"/>
    </source>
</evidence>
<reference evidence="4" key="1">
    <citation type="submission" date="2016-10" db="EMBL/GenBank/DDBJ databases">
        <authorList>
            <person name="Varghese N."/>
            <person name="Submissions S."/>
        </authorList>
    </citation>
    <scope>NUCLEOTIDE SEQUENCE [LARGE SCALE GENOMIC DNA]</scope>
    <source>
        <strain evidence="4">P18</strain>
    </source>
</reference>
<proteinExistence type="predicted"/>
<feature type="coiled-coil region" evidence="1">
    <location>
        <begin position="178"/>
        <end position="268"/>
    </location>
</feature>
<evidence type="ECO:0000256" key="1">
    <source>
        <dbReference type="SAM" id="Coils"/>
    </source>
</evidence>
<protein>
    <submittedName>
        <fullName evidence="3">Cell Wall Hydrolase</fullName>
    </submittedName>
</protein>
<evidence type="ECO:0000313" key="4">
    <source>
        <dbReference type="Proteomes" id="UP000182624"/>
    </source>
</evidence>
<dbReference type="PROSITE" id="PS51257">
    <property type="entry name" value="PROKAR_LIPOPROTEIN"/>
    <property type="match status" value="1"/>
</dbReference>
<dbReference type="Pfam" id="PF07486">
    <property type="entry name" value="Hydrolase_2"/>
    <property type="match status" value="1"/>
</dbReference>